<dbReference type="AlphaFoldDB" id="A0A5C8PHL3"/>
<keyword evidence="2" id="KW-0378">Hydrolase</keyword>
<keyword evidence="3" id="KW-1185">Reference proteome</keyword>
<dbReference type="Gene3D" id="3.40.50.1820">
    <property type="entry name" value="alpha/beta hydrolase"/>
    <property type="match status" value="1"/>
</dbReference>
<dbReference type="InterPro" id="IPR029058">
    <property type="entry name" value="AB_hydrolase_fold"/>
</dbReference>
<comment type="caution">
    <text evidence="2">The sequence shown here is derived from an EMBL/GenBank/DDBJ whole genome shotgun (WGS) entry which is preliminary data.</text>
</comment>
<dbReference type="InterPro" id="IPR000073">
    <property type="entry name" value="AB_hydrolase_1"/>
</dbReference>
<organism evidence="2 3">
    <name type="scientific">Vineibacter terrae</name>
    <dbReference type="NCBI Taxonomy" id="2586908"/>
    <lineage>
        <taxon>Bacteria</taxon>
        <taxon>Pseudomonadati</taxon>
        <taxon>Pseudomonadota</taxon>
        <taxon>Alphaproteobacteria</taxon>
        <taxon>Hyphomicrobiales</taxon>
        <taxon>Vineibacter</taxon>
    </lineage>
</organism>
<gene>
    <name evidence="2" type="ORF">FHP25_22245</name>
</gene>
<dbReference type="Proteomes" id="UP000321638">
    <property type="component" value="Unassembled WGS sequence"/>
</dbReference>
<evidence type="ECO:0000313" key="2">
    <source>
        <dbReference type="EMBL" id="TXL73155.1"/>
    </source>
</evidence>
<evidence type="ECO:0000313" key="3">
    <source>
        <dbReference type="Proteomes" id="UP000321638"/>
    </source>
</evidence>
<proteinExistence type="predicted"/>
<dbReference type="InterPro" id="IPR050266">
    <property type="entry name" value="AB_hydrolase_sf"/>
</dbReference>
<feature type="domain" description="AB hydrolase-1" evidence="1">
    <location>
        <begin position="28"/>
        <end position="266"/>
    </location>
</feature>
<accession>A0A5C8PHL3</accession>
<dbReference type="PANTHER" id="PTHR43798">
    <property type="entry name" value="MONOACYLGLYCEROL LIPASE"/>
    <property type="match status" value="1"/>
</dbReference>
<sequence length="274" mass="28487">MGDSTMPDLTLPSGATVAYSETGRGTPVILVHGSPGEGRSWSRVMRHLGDGLRVVTIDLPGYGRSTPLRHATEPAAHTRAMADAVGAVMQAYGEPGFICGHSYGGNVALHAAAAHADRIRGCLLLEPVFFRALALNGDTATLQSATAYFSGYVARVRAGEPEVIRHMVDFWFGDGAYARLPPPVQQFLAAAAGSNARDVAGSMAETVSREALAALTAPVVIGYGSASPAVVPAIARALAAIVPNGRIEAIDRATHGMLDSHPEQVAGLIRQLCA</sequence>
<reference evidence="2 3" key="1">
    <citation type="submission" date="2019-06" db="EMBL/GenBank/DDBJ databases">
        <title>New taxonomy in bacterial strain CC-CFT640, isolated from vineyard.</title>
        <authorList>
            <person name="Lin S.-Y."/>
            <person name="Tsai C.-F."/>
            <person name="Young C.-C."/>
        </authorList>
    </citation>
    <scope>NUCLEOTIDE SEQUENCE [LARGE SCALE GENOMIC DNA]</scope>
    <source>
        <strain evidence="2 3">CC-CFT640</strain>
    </source>
</reference>
<name>A0A5C8PHL3_9HYPH</name>
<dbReference type="GO" id="GO:0016787">
    <property type="term" value="F:hydrolase activity"/>
    <property type="evidence" value="ECO:0007669"/>
    <property type="project" value="UniProtKB-KW"/>
</dbReference>
<dbReference type="Pfam" id="PF12697">
    <property type="entry name" value="Abhydrolase_6"/>
    <property type="match status" value="1"/>
</dbReference>
<dbReference type="PRINTS" id="PR00111">
    <property type="entry name" value="ABHYDROLASE"/>
</dbReference>
<dbReference type="SUPFAM" id="SSF53474">
    <property type="entry name" value="alpha/beta-Hydrolases"/>
    <property type="match status" value="1"/>
</dbReference>
<dbReference type="OrthoDB" id="9799612at2"/>
<dbReference type="EMBL" id="VDUZ01000027">
    <property type="protein sequence ID" value="TXL73155.1"/>
    <property type="molecule type" value="Genomic_DNA"/>
</dbReference>
<protein>
    <submittedName>
        <fullName evidence="2">Alpha/beta hydrolase</fullName>
    </submittedName>
</protein>
<evidence type="ECO:0000259" key="1">
    <source>
        <dbReference type="Pfam" id="PF12697"/>
    </source>
</evidence>